<keyword evidence="2" id="KW-1185">Reference proteome</keyword>
<evidence type="ECO:0000313" key="2">
    <source>
        <dbReference type="Proteomes" id="UP001464891"/>
    </source>
</evidence>
<accession>A0ABV0JFB5</accession>
<dbReference type="Proteomes" id="UP001464891">
    <property type="component" value="Unassembled WGS sequence"/>
</dbReference>
<name>A0ABV0JFB5_9CYAN</name>
<comment type="caution">
    <text evidence="1">The sequence shown here is derived from an EMBL/GenBank/DDBJ whole genome shotgun (WGS) entry which is preliminary data.</text>
</comment>
<sequence>MVQPIHCMGLVPSQVHTYVRNLLALLDERYGIRKFASQERFDPELCPIRPCIHHPTSKR</sequence>
<proteinExistence type="predicted"/>
<protein>
    <submittedName>
        <fullName evidence="1">Uncharacterized protein</fullName>
    </submittedName>
</protein>
<evidence type="ECO:0000313" key="1">
    <source>
        <dbReference type="EMBL" id="MEP0820471.1"/>
    </source>
</evidence>
<dbReference type="EMBL" id="JAMPKM010000030">
    <property type="protein sequence ID" value="MEP0820471.1"/>
    <property type="molecule type" value="Genomic_DNA"/>
</dbReference>
<reference evidence="1 2" key="1">
    <citation type="submission" date="2022-04" db="EMBL/GenBank/DDBJ databases">
        <title>Positive selection, recombination, and allopatry shape intraspecific diversity of widespread and dominant cyanobacteria.</title>
        <authorList>
            <person name="Wei J."/>
            <person name="Shu W."/>
            <person name="Hu C."/>
        </authorList>
    </citation>
    <scope>NUCLEOTIDE SEQUENCE [LARGE SCALE GENOMIC DNA]</scope>
    <source>
        <strain evidence="1 2">GB2-A4</strain>
    </source>
</reference>
<dbReference type="RefSeq" id="WP_242017089.1">
    <property type="nucleotide sequence ID" value="NZ_JAMPKM010000030.1"/>
</dbReference>
<organism evidence="1 2">
    <name type="scientific">Trichocoleus desertorum GB2-A4</name>
    <dbReference type="NCBI Taxonomy" id="2933944"/>
    <lineage>
        <taxon>Bacteria</taxon>
        <taxon>Bacillati</taxon>
        <taxon>Cyanobacteriota</taxon>
        <taxon>Cyanophyceae</taxon>
        <taxon>Leptolyngbyales</taxon>
        <taxon>Trichocoleusaceae</taxon>
        <taxon>Trichocoleus</taxon>
    </lineage>
</organism>
<gene>
    <name evidence="1" type="ORF">NC998_25580</name>
</gene>